<dbReference type="Proteomes" id="UP000237105">
    <property type="component" value="Unassembled WGS sequence"/>
</dbReference>
<reference evidence="3" key="1">
    <citation type="submission" date="2016-06" db="EMBL/GenBank/DDBJ databases">
        <title>Parallel loss of symbiosis genes in relatives of nitrogen-fixing non-legume Parasponia.</title>
        <authorList>
            <person name="Van Velzen R."/>
            <person name="Holmer R."/>
            <person name="Bu F."/>
            <person name="Rutten L."/>
            <person name="Van Zeijl A."/>
            <person name="Liu W."/>
            <person name="Santuari L."/>
            <person name="Cao Q."/>
            <person name="Sharma T."/>
            <person name="Shen D."/>
            <person name="Roswanjaya Y."/>
            <person name="Wardhani T."/>
            <person name="Kalhor M.S."/>
            <person name="Jansen J."/>
            <person name="Van den Hoogen J."/>
            <person name="Gungor B."/>
            <person name="Hartog M."/>
            <person name="Hontelez J."/>
            <person name="Verver J."/>
            <person name="Yang W.-C."/>
            <person name="Schijlen E."/>
            <person name="Repin R."/>
            <person name="Schilthuizen M."/>
            <person name="Schranz E."/>
            <person name="Heidstra R."/>
            <person name="Miyata K."/>
            <person name="Fedorova E."/>
            <person name="Kohlen W."/>
            <person name="Bisseling T."/>
            <person name="Smit S."/>
            <person name="Geurts R."/>
        </authorList>
    </citation>
    <scope>NUCLEOTIDE SEQUENCE [LARGE SCALE GENOMIC DNA]</scope>
    <source>
        <strain evidence="3">cv. WU1-14</strain>
    </source>
</reference>
<evidence type="ECO:0000256" key="1">
    <source>
        <dbReference type="SAM" id="MobiDB-lite"/>
    </source>
</evidence>
<proteinExistence type="predicted"/>
<accession>A0A2P5BUP5</accession>
<organism evidence="2 3">
    <name type="scientific">Parasponia andersonii</name>
    <name type="common">Sponia andersonii</name>
    <dbReference type="NCBI Taxonomy" id="3476"/>
    <lineage>
        <taxon>Eukaryota</taxon>
        <taxon>Viridiplantae</taxon>
        <taxon>Streptophyta</taxon>
        <taxon>Embryophyta</taxon>
        <taxon>Tracheophyta</taxon>
        <taxon>Spermatophyta</taxon>
        <taxon>Magnoliopsida</taxon>
        <taxon>eudicotyledons</taxon>
        <taxon>Gunneridae</taxon>
        <taxon>Pentapetalae</taxon>
        <taxon>rosids</taxon>
        <taxon>fabids</taxon>
        <taxon>Rosales</taxon>
        <taxon>Cannabaceae</taxon>
        <taxon>Parasponia</taxon>
    </lineage>
</organism>
<dbReference type="EMBL" id="JXTB01000218">
    <property type="protein sequence ID" value="PON52506.1"/>
    <property type="molecule type" value="Genomic_DNA"/>
</dbReference>
<name>A0A2P5BUP5_PARAD</name>
<comment type="caution">
    <text evidence="2">The sequence shown here is derived from an EMBL/GenBank/DDBJ whole genome shotgun (WGS) entry which is preliminary data.</text>
</comment>
<sequence>MKRSIEDLGVATALDDKSDPNSNRHQELQLIKKRKTVRRTARMRVKMPSNKFIFSLKKENNENTKNPNETSDGDHKTDADSTIQPLKLTVNLQSLFAPLDVD</sequence>
<dbReference type="AlphaFoldDB" id="A0A2P5BUP5"/>
<feature type="region of interest" description="Disordered" evidence="1">
    <location>
        <begin position="1"/>
        <end position="26"/>
    </location>
</feature>
<feature type="compositionally biased region" description="Basic and acidic residues" evidence="1">
    <location>
        <begin position="14"/>
        <end position="26"/>
    </location>
</feature>
<protein>
    <submittedName>
        <fullName evidence="2">Uncharacterized protein</fullName>
    </submittedName>
</protein>
<evidence type="ECO:0000313" key="3">
    <source>
        <dbReference type="Proteomes" id="UP000237105"/>
    </source>
</evidence>
<gene>
    <name evidence="2" type="ORF">PanWU01x14_209040</name>
</gene>
<evidence type="ECO:0000313" key="2">
    <source>
        <dbReference type="EMBL" id="PON52506.1"/>
    </source>
</evidence>
<feature type="region of interest" description="Disordered" evidence="1">
    <location>
        <begin position="48"/>
        <end position="82"/>
    </location>
</feature>
<keyword evidence="3" id="KW-1185">Reference proteome</keyword>